<evidence type="ECO:0000313" key="3">
    <source>
        <dbReference type="EMBL" id="GGK62067.1"/>
    </source>
</evidence>
<gene>
    <name evidence="3" type="ORF">GCM10010094_23310</name>
</gene>
<dbReference type="RefSeq" id="WP_213089284.1">
    <property type="nucleotide sequence ID" value="NZ_BMPQ01000004.1"/>
</dbReference>
<dbReference type="Gene3D" id="3.40.1610.10">
    <property type="entry name" value="CV3147-like domain"/>
    <property type="match status" value="1"/>
</dbReference>
<sequence>MAEPMVLTADDLDDLALGCAVYGTGGGGDVSGELLAASVALKTYGDVPLVPMTDLPTDGLILPLSMIGAPTVALEMPGSGREAEAARAEVERLTGRRVVAVMAAEIGGANGVAPVGWAARLGLPLLDADGMGRAFPELQMVSMHVAGLKPEVVVLVDALGNTASLRPVDAVWAERWGRALCVASGSSALMADHLLTPADRDAVVHGSVSRALEVGRVLRTADEPMDALVAALGARSLVTGVLEDVDRDTDEGFVRGSVTVSGRGADHGRHLRIELQNENLVAWEGGAVLASVPDLITVCDTQTGIPIATESLRFGQRVTVLAWPCDPLWRTPRGLEVAGPAAFGYEHHYMPVEWTGLLMEEGRR</sequence>
<dbReference type="Pfam" id="PF20906">
    <property type="entry name" value="S-Me-THD_C"/>
    <property type="match status" value="1"/>
</dbReference>
<feature type="domain" description="S-Me-THD N-terminal" evidence="1">
    <location>
        <begin position="10"/>
        <end position="164"/>
    </location>
</feature>
<proteinExistence type="predicted"/>
<dbReference type="Pfam" id="PF06032">
    <property type="entry name" value="S-Me-THD_N"/>
    <property type="match status" value="1"/>
</dbReference>
<dbReference type="InterPro" id="IPR010318">
    <property type="entry name" value="S-Me-THD_N"/>
</dbReference>
<accession>A0A917VCA5</accession>
<dbReference type="InterPro" id="IPR027479">
    <property type="entry name" value="S-Me-THD_N_sf"/>
</dbReference>
<organism evidence="3 4">
    <name type="scientific">Streptomyces flaveus</name>
    <dbReference type="NCBI Taxonomy" id="66370"/>
    <lineage>
        <taxon>Bacteria</taxon>
        <taxon>Bacillati</taxon>
        <taxon>Actinomycetota</taxon>
        <taxon>Actinomycetes</taxon>
        <taxon>Kitasatosporales</taxon>
        <taxon>Streptomycetaceae</taxon>
        <taxon>Streptomyces</taxon>
        <taxon>Streptomyces aurantiacus group</taxon>
    </lineage>
</organism>
<dbReference type="EMBL" id="BMPQ01000004">
    <property type="protein sequence ID" value="GGK62067.1"/>
    <property type="molecule type" value="Genomic_DNA"/>
</dbReference>
<dbReference type="InterPro" id="IPR024071">
    <property type="entry name" value="S-Me-THD_C_sf"/>
</dbReference>
<keyword evidence="4" id="KW-1185">Reference proteome</keyword>
<dbReference type="SUPFAM" id="SSF160991">
    <property type="entry name" value="CV3147-like"/>
    <property type="match status" value="1"/>
</dbReference>
<feature type="domain" description="S-Me-THD-like C-terminal" evidence="2">
    <location>
        <begin position="169"/>
        <end position="352"/>
    </location>
</feature>
<dbReference type="Proteomes" id="UP000637788">
    <property type="component" value="Unassembled WGS sequence"/>
</dbReference>
<evidence type="ECO:0000259" key="2">
    <source>
        <dbReference type="Pfam" id="PF20906"/>
    </source>
</evidence>
<name>A0A917VCA5_9ACTN</name>
<evidence type="ECO:0000259" key="1">
    <source>
        <dbReference type="Pfam" id="PF06032"/>
    </source>
</evidence>
<dbReference type="InterPro" id="IPR048350">
    <property type="entry name" value="S-Me-THD-like_C"/>
</dbReference>
<dbReference type="AlphaFoldDB" id="A0A917VCA5"/>
<reference evidence="3" key="1">
    <citation type="journal article" date="2014" name="Int. J. Syst. Evol. Microbiol.">
        <title>Complete genome sequence of Corynebacterium casei LMG S-19264T (=DSM 44701T), isolated from a smear-ripened cheese.</title>
        <authorList>
            <consortium name="US DOE Joint Genome Institute (JGI-PGF)"/>
            <person name="Walter F."/>
            <person name="Albersmeier A."/>
            <person name="Kalinowski J."/>
            <person name="Ruckert C."/>
        </authorList>
    </citation>
    <scope>NUCLEOTIDE SEQUENCE</scope>
    <source>
        <strain evidence="3">JCM 3035</strain>
    </source>
</reference>
<reference evidence="3" key="2">
    <citation type="submission" date="2020-09" db="EMBL/GenBank/DDBJ databases">
        <authorList>
            <person name="Sun Q."/>
            <person name="Ohkuma M."/>
        </authorList>
    </citation>
    <scope>NUCLEOTIDE SEQUENCE</scope>
    <source>
        <strain evidence="3">JCM 3035</strain>
    </source>
</reference>
<protein>
    <recommendedName>
        <fullName evidence="5">DUF917 domain-containing protein</fullName>
    </recommendedName>
</protein>
<comment type="caution">
    <text evidence="3">The sequence shown here is derived from an EMBL/GenBank/DDBJ whole genome shotgun (WGS) entry which is preliminary data.</text>
</comment>
<dbReference type="Gene3D" id="2.40.390.10">
    <property type="entry name" value="CV3147-like"/>
    <property type="match status" value="1"/>
</dbReference>
<evidence type="ECO:0008006" key="5">
    <source>
        <dbReference type="Google" id="ProtNLM"/>
    </source>
</evidence>
<evidence type="ECO:0000313" key="4">
    <source>
        <dbReference type="Proteomes" id="UP000637788"/>
    </source>
</evidence>